<organism evidence="1 2">
    <name type="scientific">Linnemannia gamsii</name>
    <dbReference type="NCBI Taxonomy" id="64522"/>
    <lineage>
        <taxon>Eukaryota</taxon>
        <taxon>Fungi</taxon>
        <taxon>Fungi incertae sedis</taxon>
        <taxon>Mucoromycota</taxon>
        <taxon>Mortierellomycotina</taxon>
        <taxon>Mortierellomycetes</taxon>
        <taxon>Mortierellales</taxon>
        <taxon>Mortierellaceae</taxon>
        <taxon>Linnemannia</taxon>
    </lineage>
</organism>
<dbReference type="InterPro" id="IPR035992">
    <property type="entry name" value="Ricin_B-like_lectins"/>
</dbReference>
<evidence type="ECO:0008006" key="3">
    <source>
        <dbReference type="Google" id="ProtNLM"/>
    </source>
</evidence>
<dbReference type="OrthoDB" id="2972047at2759"/>
<accession>A0A9P6UF30</accession>
<gene>
    <name evidence="1" type="ORF">BGZ97_007663</name>
</gene>
<dbReference type="PROSITE" id="PS50231">
    <property type="entry name" value="RICIN_B_LECTIN"/>
    <property type="match status" value="1"/>
</dbReference>
<reference evidence="1" key="1">
    <citation type="journal article" date="2020" name="Fungal Divers.">
        <title>Resolving the Mortierellaceae phylogeny through synthesis of multi-gene phylogenetics and phylogenomics.</title>
        <authorList>
            <person name="Vandepol N."/>
            <person name="Liber J."/>
            <person name="Desiro A."/>
            <person name="Na H."/>
            <person name="Kennedy M."/>
            <person name="Barry K."/>
            <person name="Grigoriev I.V."/>
            <person name="Miller A.N."/>
            <person name="O'Donnell K."/>
            <person name="Stajich J.E."/>
            <person name="Bonito G."/>
        </authorList>
    </citation>
    <scope>NUCLEOTIDE SEQUENCE</scope>
    <source>
        <strain evidence="1">NVP60</strain>
    </source>
</reference>
<dbReference type="CDD" id="cd23714">
    <property type="entry name" value="beta-trefoil_Ricin_MtaL"/>
    <property type="match status" value="1"/>
</dbReference>
<evidence type="ECO:0000313" key="1">
    <source>
        <dbReference type="EMBL" id="KAG0285804.1"/>
    </source>
</evidence>
<dbReference type="AlphaFoldDB" id="A0A9P6UF30"/>
<dbReference type="EMBL" id="JAAAIN010003417">
    <property type="protein sequence ID" value="KAG0285804.1"/>
    <property type="molecule type" value="Genomic_DNA"/>
</dbReference>
<dbReference type="SUPFAM" id="SSF50370">
    <property type="entry name" value="Ricin B-like lectins"/>
    <property type="match status" value="1"/>
</dbReference>
<comment type="caution">
    <text evidence="1">The sequence shown here is derived from an EMBL/GenBank/DDBJ whole genome shotgun (WGS) entry which is preliminary data.</text>
</comment>
<dbReference type="Gene3D" id="2.80.10.50">
    <property type="match status" value="1"/>
</dbReference>
<feature type="non-terminal residue" evidence="1">
    <location>
        <position position="1"/>
    </location>
</feature>
<keyword evidence="2" id="KW-1185">Reference proteome</keyword>
<evidence type="ECO:0000313" key="2">
    <source>
        <dbReference type="Proteomes" id="UP000823405"/>
    </source>
</evidence>
<name>A0A9P6UF30_9FUNG</name>
<dbReference type="Proteomes" id="UP000823405">
    <property type="component" value="Unassembled WGS sequence"/>
</dbReference>
<sequence>ARPYTLGPVFRIVNAETDGWAKNFPAGPGRPPFNTMAIIDNEFASIYERWDIQHFEEGFSIRNVGTGYWLTARDGEVFGSSEFDQRESKWYIERAGDGVFTIKVPNQDTVMTALRKKAGYPISIFLEPADGGDTQKWRLERLDR</sequence>
<protein>
    <recommendedName>
        <fullName evidence="3">Ricin B lectin domain-containing protein</fullName>
    </recommendedName>
</protein>
<proteinExistence type="predicted"/>